<dbReference type="Pfam" id="PF03445">
    <property type="entry name" value="DUF294"/>
    <property type="match status" value="1"/>
</dbReference>
<dbReference type="InterPro" id="IPR000644">
    <property type="entry name" value="CBS_dom"/>
</dbReference>
<dbReference type="Pfam" id="PF10335">
    <property type="entry name" value="DUF294_C"/>
    <property type="match status" value="1"/>
</dbReference>
<comment type="caution">
    <text evidence="5">The sequence shown here is derived from an EMBL/GenBank/DDBJ whole genome shotgun (WGS) entry which is preliminary data.</text>
</comment>
<dbReference type="PROSITE" id="PS51371">
    <property type="entry name" value="CBS"/>
    <property type="match status" value="2"/>
</dbReference>
<proteinExistence type="predicted"/>
<organism evidence="5 6">
    <name type="scientific">Desulfomonile tiedjei</name>
    <dbReference type="NCBI Taxonomy" id="2358"/>
    <lineage>
        <taxon>Bacteria</taxon>
        <taxon>Pseudomonadati</taxon>
        <taxon>Thermodesulfobacteriota</taxon>
        <taxon>Desulfomonilia</taxon>
        <taxon>Desulfomonilales</taxon>
        <taxon>Desulfomonilaceae</taxon>
        <taxon>Desulfomonile</taxon>
    </lineage>
</organism>
<keyword evidence="1 2" id="KW-0129">CBS domain</keyword>
<dbReference type="SUPFAM" id="SSF51206">
    <property type="entry name" value="cAMP-binding domain-like"/>
    <property type="match status" value="1"/>
</dbReference>
<dbReference type="PANTHER" id="PTHR43080">
    <property type="entry name" value="CBS DOMAIN-CONTAINING PROTEIN CBSX3, MITOCHONDRIAL"/>
    <property type="match status" value="1"/>
</dbReference>
<dbReference type="EMBL" id="JACRDE010000428">
    <property type="protein sequence ID" value="MBI5251070.1"/>
    <property type="molecule type" value="Genomic_DNA"/>
</dbReference>
<evidence type="ECO:0000259" key="3">
    <source>
        <dbReference type="PROSITE" id="PS50042"/>
    </source>
</evidence>
<reference evidence="5" key="1">
    <citation type="submission" date="2020-07" db="EMBL/GenBank/DDBJ databases">
        <title>Huge and variable diversity of episymbiotic CPR bacteria and DPANN archaea in groundwater ecosystems.</title>
        <authorList>
            <person name="He C.Y."/>
            <person name="Keren R."/>
            <person name="Whittaker M."/>
            <person name="Farag I.F."/>
            <person name="Doudna J."/>
            <person name="Cate J.H.D."/>
            <person name="Banfield J.F."/>
        </authorList>
    </citation>
    <scope>NUCLEOTIDE SEQUENCE</scope>
    <source>
        <strain evidence="5">NC_groundwater_1664_Pr3_B-0.1um_52_9</strain>
    </source>
</reference>
<dbReference type="InterPro" id="IPR000595">
    <property type="entry name" value="cNMP-bd_dom"/>
</dbReference>
<dbReference type="Pfam" id="PF00027">
    <property type="entry name" value="cNMP_binding"/>
    <property type="match status" value="1"/>
</dbReference>
<evidence type="ECO:0000256" key="2">
    <source>
        <dbReference type="PROSITE-ProRule" id="PRU00703"/>
    </source>
</evidence>
<feature type="domain" description="CBS" evidence="4">
    <location>
        <begin position="146"/>
        <end position="203"/>
    </location>
</feature>
<dbReference type="PROSITE" id="PS50042">
    <property type="entry name" value="CNMP_BINDING_3"/>
    <property type="match status" value="1"/>
</dbReference>
<evidence type="ECO:0000313" key="5">
    <source>
        <dbReference type="EMBL" id="MBI5251070.1"/>
    </source>
</evidence>
<dbReference type="GO" id="GO:0008773">
    <property type="term" value="F:[protein-PII] uridylyltransferase activity"/>
    <property type="evidence" value="ECO:0007669"/>
    <property type="project" value="InterPro"/>
</dbReference>
<dbReference type="CDD" id="cd00038">
    <property type="entry name" value="CAP_ED"/>
    <property type="match status" value="1"/>
</dbReference>
<dbReference type="CDD" id="cd04587">
    <property type="entry name" value="CBS_pair_CAP-ED_NT_Pol-beta-like_DUF294_assoc"/>
    <property type="match status" value="1"/>
</dbReference>
<dbReference type="AlphaFoldDB" id="A0A9D6Z4L7"/>
<dbReference type="InterPro" id="IPR046342">
    <property type="entry name" value="CBS_dom_sf"/>
</dbReference>
<sequence length="611" mass="70527">LRELSQLFTMKLFPKQTMVYRQDVDDVNHFYLIYKGSAKTYLTGTEGGETLLDFRGEGGYFGALAIIRGSKANFNVEIVEDALCLELDKEAFLELIRNYPRVSEYYLKKFSEDLVGTAYAELRERKMRARPQEMLYLFNVEVGDVVRRPPEIIHASQTIQQAAERMSELEIGSLLIQDQTGEIAGIVTDKDLRKKVVARGHDYAAPVATVMSSPVRTIPSNTLCFDALLHMMNERLNHLAVERGKQIVGMVSVHDIMVQQGSSPLHLFREIVSQRKIEDLYPLSEKIPRVVRALVEEGARANNITRIISVLNDQIVQRLLTLLNEQMGPAPHPFCWITFGSEGRKEQTFKTDQDNALIYDTPADDWDQIKLAKLYFRRFGNEAAHRLNDCGYPLCKGQMMASNPRWRKPFRVWRDYFDRWMVSPEPEEVLNAMIFFDFRPAYGKLELAENLRDYLSMQAPSRGIFLLHLARDCMAAKSPLTFFKNFVVEKDGKYKNHLDLKTQGLTTFVNFARLMALRHGITETNTLARLEILAENEWLPRELYMETRDAYEFQMQLRLVNQLRMIEAKQAPNNYVDPGELSELEKQTLKEAFAVIGRIQSYVKSEFRVLE</sequence>
<dbReference type="PANTHER" id="PTHR43080:SF2">
    <property type="entry name" value="CBS DOMAIN-CONTAINING PROTEIN"/>
    <property type="match status" value="1"/>
</dbReference>
<feature type="domain" description="CBS" evidence="4">
    <location>
        <begin position="211"/>
        <end position="267"/>
    </location>
</feature>
<feature type="domain" description="Cyclic nucleotide-binding" evidence="3">
    <location>
        <begin position="25"/>
        <end position="113"/>
    </location>
</feature>
<dbReference type="Gene3D" id="3.10.580.10">
    <property type="entry name" value="CBS-domain"/>
    <property type="match status" value="1"/>
</dbReference>
<dbReference type="InterPro" id="IPR051257">
    <property type="entry name" value="Diverse_CBS-Domain"/>
</dbReference>
<evidence type="ECO:0000313" key="6">
    <source>
        <dbReference type="Proteomes" id="UP000807825"/>
    </source>
</evidence>
<evidence type="ECO:0000259" key="4">
    <source>
        <dbReference type="PROSITE" id="PS51371"/>
    </source>
</evidence>
<dbReference type="InterPro" id="IPR005105">
    <property type="entry name" value="GlnD_Uridyltrans_N"/>
</dbReference>
<accession>A0A9D6Z4L7</accession>
<name>A0A9D6Z4L7_9BACT</name>
<dbReference type="InterPro" id="IPR018490">
    <property type="entry name" value="cNMP-bd_dom_sf"/>
</dbReference>
<dbReference type="SMART" id="SM00100">
    <property type="entry name" value="cNMP"/>
    <property type="match status" value="1"/>
</dbReference>
<dbReference type="Gene3D" id="2.60.120.10">
    <property type="entry name" value="Jelly Rolls"/>
    <property type="match status" value="1"/>
</dbReference>
<dbReference type="Proteomes" id="UP000807825">
    <property type="component" value="Unassembled WGS sequence"/>
</dbReference>
<dbReference type="InterPro" id="IPR018821">
    <property type="entry name" value="DUF294_put_nucleoTrafse_sb-bd"/>
</dbReference>
<dbReference type="InterPro" id="IPR014710">
    <property type="entry name" value="RmlC-like_jellyroll"/>
</dbReference>
<dbReference type="SUPFAM" id="SSF54631">
    <property type="entry name" value="CBS-domain pair"/>
    <property type="match status" value="1"/>
</dbReference>
<feature type="non-terminal residue" evidence="5">
    <location>
        <position position="1"/>
    </location>
</feature>
<dbReference type="Pfam" id="PF00571">
    <property type="entry name" value="CBS"/>
    <property type="match status" value="2"/>
</dbReference>
<dbReference type="CDD" id="cd05401">
    <property type="entry name" value="NT_GlnE_GlnD_like"/>
    <property type="match status" value="1"/>
</dbReference>
<protein>
    <submittedName>
        <fullName evidence="5">Cyclic nucleotide-binding/CBS domain-containing protein</fullName>
    </submittedName>
</protein>
<evidence type="ECO:0000256" key="1">
    <source>
        <dbReference type="ARBA" id="ARBA00023122"/>
    </source>
</evidence>
<dbReference type="SMART" id="SM00116">
    <property type="entry name" value="CBS"/>
    <property type="match status" value="2"/>
</dbReference>
<gene>
    <name evidence="5" type="ORF">HY912_16395</name>
</gene>